<reference evidence="1" key="1">
    <citation type="submission" date="2021-01" db="EMBL/GenBank/DDBJ databases">
        <authorList>
            <consortium name="Genoscope - CEA"/>
            <person name="William W."/>
        </authorList>
    </citation>
    <scope>NUCLEOTIDE SEQUENCE</scope>
</reference>
<keyword evidence="2" id="KW-1185">Reference proteome</keyword>
<dbReference type="AlphaFoldDB" id="A0A8S1Y014"/>
<accession>A0A8S1Y014</accession>
<comment type="caution">
    <text evidence="1">The sequence shown here is derived from an EMBL/GenBank/DDBJ whole genome shotgun (WGS) entry which is preliminary data.</text>
</comment>
<sequence length="66" mass="8011">MWNSYQFIPTPGSSSSDLQKYDRCTHKGKKKKKFYDSSKLEFWIYKKINCELYNSVVIQNQKEFYI</sequence>
<gene>
    <name evidence="1" type="ORF">PPENT_87.1.T1460127</name>
</gene>
<evidence type="ECO:0000313" key="2">
    <source>
        <dbReference type="Proteomes" id="UP000689195"/>
    </source>
</evidence>
<organism evidence="1 2">
    <name type="scientific">Paramecium pentaurelia</name>
    <dbReference type="NCBI Taxonomy" id="43138"/>
    <lineage>
        <taxon>Eukaryota</taxon>
        <taxon>Sar</taxon>
        <taxon>Alveolata</taxon>
        <taxon>Ciliophora</taxon>
        <taxon>Intramacronucleata</taxon>
        <taxon>Oligohymenophorea</taxon>
        <taxon>Peniculida</taxon>
        <taxon>Parameciidae</taxon>
        <taxon>Paramecium</taxon>
    </lineage>
</organism>
<proteinExistence type="predicted"/>
<protein>
    <submittedName>
        <fullName evidence="1">Uncharacterized protein</fullName>
    </submittedName>
</protein>
<evidence type="ECO:0000313" key="1">
    <source>
        <dbReference type="EMBL" id="CAD8207249.1"/>
    </source>
</evidence>
<name>A0A8S1Y014_9CILI</name>
<dbReference type="EMBL" id="CAJJDO010000146">
    <property type="protein sequence ID" value="CAD8207249.1"/>
    <property type="molecule type" value="Genomic_DNA"/>
</dbReference>
<dbReference type="Proteomes" id="UP000689195">
    <property type="component" value="Unassembled WGS sequence"/>
</dbReference>